<name>A0A2R4P1X5_9BACT</name>
<dbReference type="GO" id="GO:0016740">
    <property type="term" value="F:transferase activity"/>
    <property type="evidence" value="ECO:0007669"/>
    <property type="project" value="UniProtKB-KW"/>
</dbReference>
<dbReference type="PANTHER" id="PTHR10859:SF91">
    <property type="entry name" value="DOLICHYL-PHOSPHATE BETA-GLUCOSYLTRANSFERASE"/>
    <property type="match status" value="1"/>
</dbReference>
<protein>
    <submittedName>
        <fullName evidence="3">Glycosyl transferase</fullName>
    </submittedName>
</protein>
<feature type="domain" description="Glycosyltransferase 2-like" evidence="2">
    <location>
        <begin position="14"/>
        <end position="162"/>
    </location>
</feature>
<keyword evidence="1" id="KW-0812">Transmembrane</keyword>
<dbReference type="InterPro" id="IPR029044">
    <property type="entry name" value="Nucleotide-diphossugar_trans"/>
</dbReference>
<dbReference type="EMBL" id="CP021642">
    <property type="protein sequence ID" value="AVX44679.1"/>
    <property type="molecule type" value="Genomic_DNA"/>
</dbReference>
<dbReference type="CDD" id="cd04179">
    <property type="entry name" value="DPM_DPG-synthase_like"/>
    <property type="match status" value="1"/>
</dbReference>
<dbReference type="Proteomes" id="UP000241854">
    <property type="component" value="Chromosome"/>
</dbReference>
<keyword evidence="3" id="KW-0808">Transferase</keyword>
<accession>A0A2R4P1X5</accession>
<proteinExistence type="predicted"/>
<keyword evidence="1" id="KW-0472">Membrane</keyword>
<evidence type="ECO:0000313" key="3">
    <source>
        <dbReference type="EMBL" id="AVX44679.1"/>
    </source>
</evidence>
<gene>
    <name evidence="3" type="ORF">CCS77_1618</name>
</gene>
<dbReference type="PANTHER" id="PTHR10859">
    <property type="entry name" value="GLYCOSYL TRANSFERASE"/>
    <property type="match status" value="1"/>
</dbReference>
<dbReference type="GO" id="GO:0006487">
    <property type="term" value="P:protein N-linked glycosylation"/>
    <property type="evidence" value="ECO:0007669"/>
    <property type="project" value="TreeGrafter"/>
</dbReference>
<sequence length="544" mass="62574">MWQDKAGLMKTLFLIPFYNHPEKIRALCEALARYDLHILIVDDGSNEASKKALRNLSEFGVEILTRAQNGGKGAALKDGFRHALQNGYTHAFQIDADFQHDISEVAEFLELSKRYPNDLIMADPIYGEDAPKSRFYGRKITNFWVKINTLNFDIKDAMCGFRIYPLKELESATLQSSSNRMEFDMEILVNAIRSGVEIKWIALKVRYEAGGVSHFKMLKDNALISLMHARYFFTLVPFLLGKAFKGQKYAWWQKGERSNEFFLRVSLFLTRNLPIFLIKPIVIIVVCFYYLFSKVERENIREFLLNVEKFSGKKPATGVFSNFYDFGIAICDKFRIWQNGVLESELELSKFNSIKDEFEASKRGRIVLTSHLGNVEICKALSLRSPNFRMIILVYSKGSENFYKILEQISKGQIKLISVEKLDATAMMQLKEAVEDGVNIGIMGDRTPLNGDKFIMLSFLGKEAKFNYGPYLLAGILGVKVSALWCIKKGDKFDIELSDIADEIKLSRDRKASVLPYVQSYVRQLEEKACKNPSQWFNFFDFWR</sequence>
<evidence type="ECO:0000313" key="4">
    <source>
        <dbReference type="Proteomes" id="UP000241854"/>
    </source>
</evidence>
<feature type="transmembrane region" description="Helical" evidence="1">
    <location>
        <begin position="273"/>
        <end position="292"/>
    </location>
</feature>
<organism evidence="3 4">
    <name type="scientific">Campylobacter concisus</name>
    <dbReference type="NCBI Taxonomy" id="199"/>
    <lineage>
        <taxon>Bacteria</taxon>
        <taxon>Pseudomonadati</taxon>
        <taxon>Campylobacterota</taxon>
        <taxon>Epsilonproteobacteria</taxon>
        <taxon>Campylobacterales</taxon>
        <taxon>Campylobacteraceae</taxon>
        <taxon>Campylobacter</taxon>
    </lineage>
</organism>
<evidence type="ECO:0000259" key="2">
    <source>
        <dbReference type="Pfam" id="PF00535"/>
    </source>
</evidence>
<reference evidence="3 4" key="1">
    <citation type="journal article" date="2018" name="Emerg. Microbes Infect.">
        <title>Genomic analysis of oral Campylobacter concisus strains identified a potential bacterial molecular marker associated with active Crohn's disease.</title>
        <authorList>
            <person name="Liu F."/>
            <person name="Ma R."/>
            <person name="Tay C.Y.A."/>
            <person name="Octavia S."/>
            <person name="Lan R."/>
            <person name="Chung H.K.L."/>
            <person name="Riordan S.M."/>
            <person name="Grimm M.C."/>
            <person name="Leong R.W."/>
            <person name="Tanaka M.M."/>
            <person name="Connor S."/>
            <person name="Zhang L."/>
        </authorList>
    </citation>
    <scope>NUCLEOTIDE SEQUENCE [LARGE SCALE GENOMIC DNA]</scope>
    <source>
        <strain evidence="3 4">P2CDO4</strain>
    </source>
</reference>
<dbReference type="SUPFAM" id="SSF53448">
    <property type="entry name" value="Nucleotide-diphospho-sugar transferases"/>
    <property type="match status" value="1"/>
</dbReference>
<evidence type="ECO:0000256" key="1">
    <source>
        <dbReference type="SAM" id="Phobius"/>
    </source>
</evidence>
<dbReference type="InterPro" id="IPR001173">
    <property type="entry name" value="Glyco_trans_2-like"/>
</dbReference>
<dbReference type="Pfam" id="PF00535">
    <property type="entry name" value="Glycos_transf_2"/>
    <property type="match status" value="1"/>
</dbReference>
<keyword evidence="1" id="KW-1133">Transmembrane helix</keyword>
<dbReference type="AlphaFoldDB" id="A0A2R4P1X5"/>
<dbReference type="Gene3D" id="3.90.550.10">
    <property type="entry name" value="Spore Coat Polysaccharide Biosynthesis Protein SpsA, Chain A"/>
    <property type="match status" value="1"/>
</dbReference>